<dbReference type="AlphaFoldDB" id="Q9NDS9"/>
<accession>Q9NDS9</accession>
<gene>
    <name evidence="2" type="primary">bcs-6a</name>
</gene>
<feature type="region of interest" description="Disordered" evidence="1">
    <location>
        <begin position="1"/>
        <end position="22"/>
    </location>
</feature>
<evidence type="ECO:0000256" key="1">
    <source>
        <dbReference type="SAM" id="MobiDB-lite"/>
    </source>
</evidence>
<proteinExistence type="evidence at transcript level"/>
<sequence>MVAAAVEGTCAPQHGPQPLHLH</sequence>
<name>Q9NDS9_AMPAM</name>
<organism evidence="2">
    <name type="scientific">Amphibalanus amphitrite</name>
    <name type="common">Striped barnacle</name>
    <name type="synonym">Balanus amphitrite</name>
    <dbReference type="NCBI Taxonomy" id="1232801"/>
    <lineage>
        <taxon>Eukaryota</taxon>
        <taxon>Metazoa</taxon>
        <taxon>Ecdysozoa</taxon>
        <taxon>Arthropoda</taxon>
        <taxon>Crustacea</taxon>
        <taxon>Multicrustacea</taxon>
        <taxon>Cirripedia</taxon>
        <taxon>Thoracica</taxon>
        <taxon>Thoracicalcarea</taxon>
        <taxon>Balanomorpha</taxon>
        <taxon>Balanoidea</taxon>
        <taxon>Balanidae</taxon>
        <taxon>Amphibalaninae</taxon>
        <taxon>Amphibalanus</taxon>
    </lineage>
</organism>
<evidence type="ECO:0000313" key="2">
    <source>
        <dbReference type="EMBL" id="BAA99550.1"/>
    </source>
</evidence>
<protein>
    <submittedName>
        <fullName evidence="2">BCS-6a</fullName>
    </submittedName>
</protein>
<dbReference type="EMBL" id="AB024939">
    <property type="protein sequence ID" value="BAA99550.1"/>
    <property type="molecule type" value="mRNA"/>
</dbReference>
<reference evidence="2" key="1">
    <citation type="journal article" date="2000" name="Gene">
        <title>Structures of six cDNAs expressed specifically at cypris larvae of barnacles, Balanus amphitrite.</title>
        <authorList>
            <person name="Okazaki Y."/>
            <person name="Shizuri Y."/>
        </authorList>
    </citation>
    <scope>NUCLEOTIDE SEQUENCE</scope>
</reference>